<dbReference type="InterPro" id="IPR000795">
    <property type="entry name" value="T_Tr_GTP-bd_dom"/>
</dbReference>
<reference evidence="5 6" key="1">
    <citation type="journal article" date="2014" name="Genome Biol. Evol.">
        <title>Comparative genomics and transcriptomics analyses reveal divergent lifestyle features of nematode endoparasitic fungus Hirsutella minnesotensis.</title>
        <authorList>
            <person name="Lai Y."/>
            <person name="Liu K."/>
            <person name="Zhang X."/>
            <person name="Zhang X."/>
            <person name="Li K."/>
            <person name="Wang N."/>
            <person name="Shu C."/>
            <person name="Wu Y."/>
            <person name="Wang C."/>
            <person name="Bushley K.E."/>
            <person name="Xiang M."/>
            <person name="Liu X."/>
        </authorList>
    </citation>
    <scope>NUCLEOTIDE SEQUENCE [LARGE SCALE GENOMIC DNA]</scope>
    <source>
        <strain evidence="5 6">3608</strain>
    </source>
</reference>
<proteinExistence type="predicted"/>
<feature type="chain" id="PRO_5002525702" description="Tr-type G domain-containing protein" evidence="3">
    <location>
        <begin position="21"/>
        <end position="361"/>
    </location>
</feature>
<keyword evidence="1" id="KW-0547">Nucleotide-binding</keyword>
<gene>
    <name evidence="5" type="ORF">HIM_11284</name>
</gene>
<dbReference type="Gene3D" id="3.40.47.10">
    <property type="match status" value="1"/>
</dbReference>
<sequence length="361" mass="39289">MALPSLTLLLLLLLLLPLDPIPWPEGQDARISVNSFGIGGSNAHVRRATMVQNGLLDCLILRPGRSRLGCLLSPKAANEAQPSRGRFEWRLSSGRSRQINRPMQPTAPTELAGASATVSPSFRFELKENLPIAPKHPAVSIVIIGHEKSGKSTTTGHLLFKCGGIDQRTIEKLEKEGASTYAAVMDKLNAERESGIRENFRWETSKHVVTLIDSGDLSKHDTSGPAQADCGILLVSAVQDEFLPGLSKNGQARKDAKLAFDLGVRQLIVAINKMDPVKWSENGFVEAQKEANDFVRKIRYNSHAVAFIPMSGLHGDNLIEATSSCPWYKGWSKEERNGKTIVGKTLLDAIDTIEPSLGAGK</sequence>
<dbReference type="Gene3D" id="3.40.50.300">
    <property type="entry name" value="P-loop containing nucleotide triphosphate hydrolases"/>
    <property type="match status" value="1"/>
</dbReference>
<accession>A0A0F7ZFL0</accession>
<dbReference type="PRINTS" id="PR00315">
    <property type="entry name" value="ELONGATNFCT"/>
</dbReference>
<dbReference type="SUPFAM" id="SSF52540">
    <property type="entry name" value="P-loop containing nucleoside triphosphate hydrolases"/>
    <property type="match status" value="1"/>
</dbReference>
<evidence type="ECO:0000256" key="3">
    <source>
        <dbReference type="SAM" id="SignalP"/>
    </source>
</evidence>
<name>A0A0F7ZFL0_9HYPO</name>
<evidence type="ECO:0000313" key="6">
    <source>
        <dbReference type="Proteomes" id="UP000054481"/>
    </source>
</evidence>
<dbReference type="GO" id="GO:0016746">
    <property type="term" value="F:acyltransferase activity"/>
    <property type="evidence" value="ECO:0007669"/>
    <property type="project" value="InterPro"/>
</dbReference>
<protein>
    <recommendedName>
        <fullName evidence="4">Tr-type G domain-containing protein</fullName>
    </recommendedName>
</protein>
<dbReference type="EMBL" id="KQ030729">
    <property type="protein sequence ID" value="KJZ69326.1"/>
    <property type="molecule type" value="Genomic_DNA"/>
</dbReference>
<evidence type="ECO:0000259" key="4">
    <source>
        <dbReference type="Pfam" id="PF00009"/>
    </source>
</evidence>
<dbReference type="OrthoDB" id="342024at2759"/>
<dbReference type="InterPro" id="IPR016039">
    <property type="entry name" value="Thiolase-like"/>
</dbReference>
<evidence type="ECO:0000256" key="1">
    <source>
        <dbReference type="ARBA" id="ARBA00022741"/>
    </source>
</evidence>
<dbReference type="AlphaFoldDB" id="A0A0F7ZFL0"/>
<dbReference type="Pfam" id="PF00009">
    <property type="entry name" value="GTP_EFTU"/>
    <property type="match status" value="1"/>
</dbReference>
<evidence type="ECO:0000313" key="5">
    <source>
        <dbReference type="EMBL" id="KJZ69326.1"/>
    </source>
</evidence>
<feature type="domain" description="Tr-type G" evidence="4">
    <location>
        <begin position="138"/>
        <end position="355"/>
    </location>
</feature>
<dbReference type="GO" id="GO:0003924">
    <property type="term" value="F:GTPase activity"/>
    <property type="evidence" value="ECO:0007669"/>
    <property type="project" value="InterPro"/>
</dbReference>
<organism evidence="5 6">
    <name type="scientific">Hirsutella minnesotensis 3608</name>
    <dbReference type="NCBI Taxonomy" id="1043627"/>
    <lineage>
        <taxon>Eukaryota</taxon>
        <taxon>Fungi</taxon>
        <taxon>Dikarya</taxon>
        <taxon>Ascomycota</taxon>
        <taxon>Pezizomycotina</taxon>
        <taxon>Sordariomycetes</taxon>
        <taxon>Hypocreomycetidae</taxon>
        <taxon>Hypocreales</taxon>
        <taxon>Ophiocordycipitaceae</taxon>
        <taxon>Hirsutella</taxon>
    </lineage>
</organism>
<dbReference type="PANTHER" id="PTHR23115">
    <property type="entry name" value="TRANSLATION FACTOR"/>
    <property type="match status" value="1"/>
</dbReference>
<dbReference type="Proteomes" id="UP000054481">
    <property type="component" value="Unassembled WGS sequence"/>
</dbReference>
<evidence type="ECO:0000256" key="2">
    <source>
        <dbReference type="ARBA" id="ARBA00023134"/>
    </source>
</evidence>
<keyword evidence="6" id="KW-1185">Reference proteome</keyword>
<dbReference type="GO" id="GO:0005525">
    <property type="term" value="F:GTP binding"/>
    <property type="evidence" value="ECO:0007669"/>
    <property type="project" value="UniProtKB-KW"/>
</dbReference>
<dbReference type="InterPro" id="IPR027417">
    <property type="entry name" value="P-loop_NTPase"/>
</dbReference>
<feature type="signal peptide" evidence="3">
    <location>
        <begin position="1"/>
        <end position="20"/>
    </location>
</feature>
<dbReference type="InterPro" id="IPR050100">
    <property type="entry name" value="TRAFAC_GTPase_members"/>
</dbReference>
<keyword evidence="3" id="KW-0732">Signal</keyword>
<keyword evidence="2" id="KW-0342">GTP-binding</keyword>